<protein>
    <recommendedName>
        <fullName evidence="4">Integral membrane protein</fullName>
    </recommendedName>
</protein>
<evidence type="ECO:0000313" key="2">
    <source>
        <dbReference type="EMBL" id="CUU58704.1"/>
    </source>
</evidence>
<gene>
    <name evidence="2" type="ORF">Ga0074812_12180</name>
</gene>
<sequence length="153" mass="16450">MPHSGSYGLFLTLHVLSAFLLVGPLCMTIATAPWLVHAGPAGLSRLRAAARTTWYLPPATVLVALFGLVIVHRGPFGSLRRISDPWLLTSGLLWITAVVISMAVISRGLRRAVHDIERGGDARRQLPAITIGAAATVTCWVVIICLMVMKPGY</sequence>
<feature type="transmembrane region" description="Helical" evidence="1">
    <location>
        <begin position="54"/>
        <end position="74"/>
    </location>
</feature>
<dbReference type="EMBL" id="FAOZ01000021">
    <property type="protein sequence ID" value="CUU58704.1"/>
    <property type="molecule type" value="Genomic_DNA"/>
</dbReference>
<organism evidence="2 3">
    <name type="scientific">Parafrankia irregularis</name>
    <dbReference type="NCBI Taxonomy" id="795642"/>
    <lineage>
        <taxon>Bacteria</taxon>
        <taxon>Bacillati</taxon>
        <taxon>Actinomycetota</taxon>
        <taxon>Actinomycetes</taxon>
        <taxon>Frankiales</taxon>
        <taxon>Frankiaceae</taxon>
        <taxon>Parafrankia</taxon>
    </lineage>
</organism>
<proteinExistence type="predicted"/>
<dbReference type="Proteomes" id="UP000198802">
    <property type="component" value="Unassembled WGS sequence"/>
</dbReference>
<evidence type="ECO:0000313" key="3">
    <source>
        <dbReference type="Proteomes" id="UP000198802"/>
    </source>
</evidence>
<reference evidence="3" key="1">
    <citation type="submission" date="2015-11" db="EMBL/GenBank/DDBJ databases">
        <authorList>
            <person name="Varghese N."/>
        </authorList>
    </citation>
    <scope>NUCLEOTIDE SEQUENCE [LARGE SCALE GENOMIC DNA]</scope>
    <source>
        <strain evidence="3">DSM 45899</strain>
    </source>
</reference>
<dbReference type="RefSeq" id="WP_091282212.1">
    <property type="nucleotide sequence ID" value="NZ_FAOZ01000021.1"/>
</dbReference>
<dbReference type="AlphaFoldDB" id="A0A0S4QSX0"/>
<name>A0A0S4QSX0_9ACTN</name>
<keyword evidence="1" id="KW-0472">Membrane</keyword>
<feature type="transmembrane region" description="Helical" evidence="1">
    <location>
        <begin position="86"/>
        <end position="106"/>
    </location>
</feature>
<evidence type="ECO:0000256" key="1">
    <source>
        <dbReference type="SAM" id="Phobius"/>
    </source>
</evidence>
<evidence type="ECO:0008006" key="4">
    <source>
        <dbReference type="Google" id="ProtNLM"/>
    </source>
</evidence>
<keyword evidence="3" id="KW-1185">Reference proteome</keyword>
<feature type="transmembrane region" description="Helical" evidence="1">
    <location>
        <begin position="126"/>
        <end position="149"/>
    </location>
</feature>
<accession>A0A0S4QSX0</accession>
<keyword evidence="1" id="KW-0812">Transmembrane</keyword>
<keyword evidence="1" id="KW-1133">Transmembrane helix</keyword>